<gene>
    <name evidence="1" type="ORF">Trco_008120</name>
</gene>
<accession>A0A9P8QI76</accession>
<evidence type="ECO:0000313" key="1">
    <source>
        <dbReference type="EMBL" id="KAH6603345.1"/>
    </source>
</evidence>
<keyword evidence="2" id="KW-1185">Reference proteome</keyword>
<comment type="caution">
    <text evidence="1">The sequence shown here is derived from an EMBL/GenBank/DDBJ whole genome shotgun (WGS) entry which is preliminary data.</text>
</comment>
<dbReference type="EMBL" id="JAIWOZ010000007">
    <property type="protein sequence ID" value="KAH6603345.1"/>
    <property type="molecule type" value="Genomic_DNA"/>
</dbReference>
<sequence length="79" mass="9063">MPSPYSSNLLLRYRFRHELEAPKLEKSSFRPGYPSDDYVGFLDVFSSACKWVGSKKIRGMSGAMAWRPCVSPTRESFPR</sequence>
<dbReference type="AlphaFoldDB" id="A0A9P8QI76"/>
<evidence type="ECO:0000313" key="2">
    <source>
        <dbReference type="Proteomes" id="UP000827724"/>
    </source>
</evidence>
<protein>
    <submittedName>
        <fullName evidence="1">Uncharacterized protein</fullName>
    </submittedName>
</protein>
<organism evidence="1 2">
    <name type="scientific">Trichoderma cornu-damae</name>
    <dbReference type="NCBI Taxonomy" id="654480"/>
    <lineage>
        <taxon>Eukaryota</taxon>
        <taxon>Fungi</taxon>
        <taxon>Dikarya</taxon>
        <taxon>Ascomycota</taxon>
        <taxon>Pezizomycotina</taxon>
        <taxon>Sordariomycetes</taxon>
        <taxon>Hypocreomycetidae</taxon>
        <taxon>Hypocreales</taxon>
        <taxon>Hypocreaceae</taxon>
        <taxon>Trichoderma</taxon>
    </lineage>
</organism>
<name>A0A9P8QI76_9HYPO</name>
<dbReference type="Proteomes" id="UP000827724">
    <property type="component" value="Unassembled WGS sequence"/>
</dbReference>
<reference evidence="1" key="1">
    <citation type="submission" date="2021-08" db="EMBL/GenBank/DDBJ databases">
        <title>Chromosome-Level Trichoderma cornu-damae using Hi-C Data.</title>
        <authorList>
            <person name="Kim C.S."/>
        </authorList>
    </citation>
    <scope>NUCLEOTIDE SEQUENCE</scope>
    <source>
        <strain evidence="1">KA19-0412C</strain>
    </source>
</reference>
<proteinExistence type="predicted"/>